<feature type="domain" description="PH" evidence="8">
    <location>
        <begin position="1630"/>
        <end position="1739"/>
    </location>
</feature>
<feature type="domain" description="Myosin motor" evidence="11">
    <location>
        <begin position="63"/>
        <end position="761"/>
    </location>
</feature>
<dbReference type="SUPFAM" id="SSF50729">
    <property type="entry name" value="PH domain-like"/>
    <property type="match status" value="1"/>
</dbReference>
<dbReference type="PRINTS" id="PR00193">
    <property type="entry name" value="MYOSINHEAVY"/>
</dbReference>
<feature type="domain" description="MyTH4" evidence="10">
    <location>
        <begin position="1483"/>
        <end position="1623"/>
    </location>
</feature>
<dbReference type="PANTHER" id="PTHR13140">
    <property type="entry name" value="MYOSIN"/>
    <property type="match status" value="1"/>
</dbReference>
<evidence type="ECO:0000256" key="7">
    <source>
        <dbReference type="SAM" id="MobiDB-lite"/>
    </source>
</evidence>
<keyword evidence="3 6" id="KW-0518">Myosin</keyword>
<dbReference type="InterPro" id="IPR027417">
    <property type="entry name" value="P-loop_NTPase"/>
</dbReference>
<dbReference type="SMART" id="SM00139">
    <property type="entry name" value="MyTH4"/>
    <property type="match status" value="1"/>
</dbReference>
<evidence type="ECO:0000259" key="8">
    <source>
        <dbReference type="PROSITE" id="PS50003"/>
    </source>
</evidence>
<accession>A0A9W7AAD7</accession>
<dbReference type="GO" id="GO:0005737">
    <property type="term" value="C:cytoplasm"/>
    <property type="evidence" value="ECO:0007669"/>
    <property type="project" value="TreeGrafter"/>
</dbReference>
<comment type="similarity">
    <text evidence="6">Belongs to the TRAFAC class myosin-kinesin ATPase superfamily. Myosin family.</text>
</comment>
<proteinExistence type="inferred from homology"/>
<dbReference type="SUPFAM" id="SSF51045">
    <property type="entry name" value="WW domain"/>
    <property type="match status" value="1"/>
</dbReference>
<dbReference type="Gene3D" id="2.20.70.10">
    <property type="match status" value="1"/>
</dbReference>
<keyword evidence="4 6" id="KW-0505">Motor protein</keyword>
<evidence type="ECO:0000259" key="10">
    <source>
        <dbReference type="PROSITE" id="PS51016"/>
    </source>
</evidence>
<reference evidence="13" key="1">
    <citation type="journal article" date="2023" name="Commun. Biol.">
        <title>Genome analysis of Parmales, the sister group of diatoms, reveals the evolutionary specialization of diatoms from phago-mixotrophs to photoautotrophs.</title>
        <authorList>
            <person name="Ban H."/>
            <person name="Sato S."/>
            <person name="Yoshikawa S."/>
            <person name="Yamada K."/>
            <person name="Nakamura Y."/>
            <person name="Ichinomiya M."/>
            <person name="Sato N."/>
            <person name="Blanc-Mathieu R."/>
            <person name="Endo H."/>
            <person name="Kuwata A."/>
            <person name="Ogata H."/>
        </authorList>
    </citation>
    <scope>NUCLEOTIDE SEQUENCE [LARGE SCALE GENOMIC DNA]</scope>
    <source>
        <strain evidence="13">NIES 3701</strain>
    </source>
</reference>
<dbReference type="CDD" id="cd00201">
    <property type="entry name" value="WW"/>
    <property type="match status" value="1"/>
</dbReference>
<dbReference type="InterPro" id="IPR011993">
    <property type="entry name" value="PH-like_dom_sf"/>
</dbReference>
<dbReference type="PROSITE" id="PS50020">
    <property type="entry name" value="WW_DOMAIN_2"/>
    <property type="match status" value="1"/>
</dbReference>
<dbReference type="GO" id="GO:0016020">
    <property type="term" value="C:membrane"/>
    <property type="evidence" value="ECO:0007669"/>
    <property type="project" value="TreeGrafter"/>
</dbReference>
<dbReference type="PROSITE" id="PS51016">
    <property type="entry name" value="MYTH4"/>
    <property type="match status" value="1"/>
</dbReference>
<dbReference type="Gene3D" id="1.20.58.530">
    <property type="match status" value="1"/>
</dbReference>
<dbReference type="InterPro" id="IPR047365">
    <property type="entry name" value="Tudor_AtPTM-like"/>
</dbReference>
<dbReference type="SMART" id="SM00242">
    <property type="entry name" value="MYSc"/>
    <property type="match status" value="1"/>
</dbReference>
<dbReference type="PROSITE" id="PS01159">
    <property type="entry name" value="WW_DOMAIN_1"/>
    <property type="match status" value="1"/>
</dbReference>
<evidence type="ECO:0000313" key="12">
    <source>
        <dbReference type="EMBL" id="GMH68961.1"/>
    </source>
</evidence>
<dbReference type="GO" id="GO:0000146">
    <property type="term" value="F:microfilament motor activity"/>
    <property type="evidence" value="ECO:0007669"/>
    <property type="project" value="TreeGrafter"/>
</dbReference>
<dbReference type="Pfam" id="PF00169">
    <property type="entry name" value="PH"/>
    <property type="match status" value="1"/>
</dbReference>
<name>A0A9W7AAD7_9STRA</name>
<dbReference type="Gene3D" id="1.10.10.820">
    <property type="match status" value="1"/>
</dbReference>
<evidence type="ECO:0000313" key="13">
    <source>
        <dbReference type="Proteomes" id="UP001165085"/>
    </source>
</evidence>
<dbReference type="OrthoDB" id="186031at2759"/>
<dbReference type="InterPro" id="IPR001202">
    <property type="entry name" value="WW_dom"/>
</dbReference>
<evidence type="ECO:0000256" key="1">
    <source>
        <dbReference type="ARBA" id="ARBA00022741"/>
    </source>
</evidence>
<dbReference type="InterPro" id="IPR001609">
    <property type="entry name" value="Myosin_head_motor_dom-like"/>
</dbReference>
<dbReference type="GO" id="GO:0016459">
    <property type="term" value="C:myosin complex"/>
    <property type="evidence" value="ECO:0007669"/>
    <property type="project" value="UniProtKB-KW"/>
</dbReference>
<dbReference type="Pfam" id="PF00397">
    <property type="entry name" value="WW"/>
    <property type="match status" value="1"/>
</dbReference>
<dbReference type="PANTHER" id="PTHR13140:SF706">
    <property type="entry name" value="DILUTE CLASS UNCONVENTIONAL MYOSIN, ISOFORM C"/>
    <property type="match status" value="1"/>
</dbReference>
<dbReference type="InterPro" id="IPR036020">
    <property type="entry name" value="WW_dom_sf"/>
</dbReference>
<keyword evidence="13" id="KW-1185">Reference proteome</keyword>
<protein>
    <submittedName>
        <fullName evidence="12">Uncharacterized protein</fullName>
    </submittedName>
</protein>
<evidence type="ECO:0000256" key="3">
    <source>
        <dbReference type="ARBA" id="ARBA00023123"/>
    </source>
</evidence>
<keyword evidence="1 6" id="KW-0547">Nucleotide-binding</keyword>
<dbReference type="InterPro" id="IPR038185">
    <property type="entry name" value="MyTH4_dom_sf"/>
</dbReference>
<keyword evidence="2 6" id="KW-0067">ATP-binding</keyword>
<feature type="compositionally biased region" description="Low complexity" evidence="7">
    <location>
        <begin position="349"/>
        <end position="365"/>
    </location>
</feature>
<comment type="caution">
    <text evidence="12">The sequence shown here is derived from an EMBL/GenBank/DDBJ whole genome shotgun (WGS) entry which is preliminary data.</text>
</comment>
<dbReference type="Gene3D" id="1.20.5.4820">
    <property type="match status" value="1"/>
</dbReference>
<dbReference type="GO" id="GO:0051015">
    <property type="term" value="F:actin filament binding"/>
    <property type="evidence" value="ECO:0007669"/>
    <property type="project" value="TreeGrafter"/>
</dbReference>
<dbReference type="GO" id="GO:0005524">
    <property type="term" value="F:ATP binding"/>
    <property type="evidence" value="ECO:0007669"/>
    <property type="project" value="UniProtKB-UniRule"/>
</dbReference>
<dbReference type="CDD" id="cd00821">
    <property type="entry name" value="PH"/>
    <property type="match status" value="1"/>
</dbReference>
<dbReference type="Gene3D" id="2.30.29.30">
    <property type="entry name" value="Pleckstrin-homology domain (PH domain)/Phosphotyrosine-binding domain (PTB)"/>
    <property type="match status" value="1"/>
</dbReference>
<evidence type="ECO:0000256" key="2">
    <source>
        <dbReference type="ARBA" id="ARBA00022840"/>
    </source>
</evidence>
<dbReference type="Pfam" id="PF00063">
    <property type="entry name" value="Myosin_head"/>
    <property type="match status" value="1"/>
</dbReference>
<dbReference type="SUPFAM" id="SSF52540">
    <property type="entry name" value="P-loop containing nucleoside triphosphate hydrolases"/>
    <property type="match status" value="1"/>
</dbReference>
<dbReference type="InterPro" id="IPR000857">
    <property type="entry name" value="MyTH4_dom"/>
</dbReference>
<dbReference type="PROSITE" id="PS50003">
    <property type="entry name" value="PH_DOMAIN"/>
    <property type="match status" value="1"/>
</dbReference>
<dbReference type="PROSITE" id="PS51456">
    <property type="entry name" value="MYOSIN_MOTOR"/>
    <property type="match status" value="1"/>
</dbReference>
<gene>
    <name evidence="12" type="ORF">TrST_g3194</name>
</gene>
<feature type="region of interest" description="Disordered" evidence="7">
    <location>
        <begin position="339"/>
        <end position="365"/>
    </location>
</feature>
<dbReference type="Gene3D" id="1.20.120.720">
    <property type="entry name" value="Myosin VI head, motor domain, U50 subdomain"/>
    <property type="match status" value="1"/>
</dbReference>
<dbReference type="Proteomes" id="UP001165085">
    <property type="component" value="Unassembled WGS sequence"/>
</dbReference>
<dbReference type="Pfam" id="PF00784">
    <property type="entry name" value="MyTH4"/>
    <property type="match status" value="1"/>
</dbReference>
<dbReference type="SMART" id="SM00456">
    <property type="entry name" value="WW"/>
    <property type="match status" value="1"/>
</dbReference>
<feature type="domain" description="WW" evidence="9">
    <location>
        <begin position="1752"/>
        <end position="1786"/>
    </location>
</feature>
<dbReference type="GO" id="GO:0007015">
    <property type="term" value="P:actin filament organization"/>
    <property type="evidence" value="ECO:0007669"/>
    <property type="project" value="TreeGrafter"/>
</dbReference>
<sequence>MPLPHPPSATWAWCRDDVQGYLPVRVMRATTSSTTVELMEGGSRTVPSTDILDPILHPENLSLPNSDLVQMDDVNTMSVIDCLRRRMKEEKIYTAVGDILIALNPYKMLSLYTPAVIDKFIKRDPVDLPPHVFGIAMNAFRSMIMENKDQSILISGESGAGKTEATKQCLHLLSEAARGEEGELEMTSIENKILQANPVLEAFGNAKTVRNDNSSRFGKYMQVHFSKKFVIVGCSTTNYLLEKSRVVAPGQGERNFHVMYQLCAGAVKHYEDFGIHEATYFKTLMKGGVTGMDHVDDKADFDVLLSAMDTLGFKKAEKKEVFSIVATVLHLGQVEFKEDEGDGSNVATGRRGSVSGRRRSSSISSGDLSAIGLKNAARLLGVTSDDLASALTHKTVMNVKANLDVQAASAARDALAKELYGRLFNWIVLRINSATKDTTKDPMTIGILDIFGFEIFQTNSFEQLCINYANERLQQHFTSHTFDMEELLYKEEGVVYDTVEYISNQDVIDLISAKRSLFNTLDDEVVTPRGSDIGFLNKCKQNFKDHKKFATDFKKPTTFQVIHYAGKVTYEVDTFLEKNKDRMFDDLGELMRTSSVNLIKDELFSGDVDNISNERTSTGKYKTQSRKFADQLNGLVTMLLTTQPHYIRCIKPNPDKSPLLYQGKMVEEQLLYSGVFEATDIRKKGYPFRLSHMRFYRKFWLLAKSEVDLPSHVTDWKVACERLTKALSKINNLGEVEHCQVGASLVLWRVAQEHPLREARKRVEETAVLIMQCAVRSAFSRHSMKELAKVRDMYLEAAENRDLELCVKAYDCSQKVRHRNHYVVKLERLKYCLEKEVELEAKFTTLVNCDLTEVDEAFEKLVEEGRDIGMKSDLFKKCEAMYEQVAEKRACRDTLRAEIASADPDENLIKETLARLGKLKEKYGQGMGIEEESAAQELYDHIIAELKLSKDVEAALQSTALDSSCLPTEIDTGDLEKVFKELSDFGPRKNISRELLSLSTFASKARLAIVEAVKGCSEADLIADDSNDPWEKFVKVAEHQDEVLDLSSDSAKGASLLIAKELAQASSISQSYHAVVYGIKTALEEKPCPKKEPLQAAIEASNSFDAKGLATVKLSSLEVEHASKALERVLKEEELMAAIKAALTEERLGPAETLPPGTSISTVKLDQATKEANIFGISHPDDATQLLHAMYMSRMRRTVKEVVVKFKQWNRDAGDDFVAANATVEALDGVLEEAPRELNESNKSEVQIGADVSLKFSVVEEIVKRMDAASKRWDEEAIAHHLYQAERLNLESSENQDWVETVRNARQVLATVEALREALQKAIVESNRTSLIEGLARAKEIGYDKPIVENAKALLVKIDEVIESAKNAVWSLDRELDMLPVIKKATNISFTNDDIELLRSYLNLPLDKFYGVQLEAAERAGDMEMMIETWTRLHDIIFESAGNTYHFSHSRVLKSRDEWVGRRFDDPVPNARVRRKMDQMLDYSPDELKTCMTKMREKEDIDMAILQFKNIMGYMGDRPSMYRDVFIDEVVRIGLEYPNLQDETYCQLLKQLSHNPNRESSERGWFLLETCIRKFAPSKDFSMYLESFIRDHGHGSLVATLSSTILKLGRHRTQTRSRVASRVDKILSASGETCGWLVKRAISQGGGKLSSNKNRYFVLTEDALSYYKNPESANKKPLGSTKVRNIKRAYAANVADMGDLQGSLFPFVVETSSGKISLLCADSEKQRGKWLQWIQNLRDSYWDEHGDGEDQKKEEGSWREAVDKNNGKTYFYNTVTMETTWVRPHEGNVEARNRSGTRAAHVDTAVAEGQSEGDKFVGEHVMKPFGEEVFEGVVINFFPADDSGEDPSPDLWRVKYSDGDEEDIEKFELDAAIKFNMENDGDVEKAMQNLKI</sequence>
<dbReference type="SMART" id="SM00233">
    <property type="entry name" value="PH"/>
    <property type="match status" value="1"/>
</dbReference>
<organism evidence="12 13">
    <name type="scientific">Triparma strigata</name>
    <dbReference type="NCBI Taxonomy" id="1606541"/>
    <lineage>
        <taxon>Eukaryota</taxon>
        <taxon>Sar</taxon>
        <taxon>Stramenopiles</taxon>
        <taxon>Ochrophyta</taxon>
        <taxon>Bolidophyceae</taxon>
        <taxon>Parmales</taxon>
        <taxon>Triparmaceae</taxon>
        <taxon>Triparma</taxon>
    </lineage>
</organism>
<dbReference type="InterPro" id="IPR036961">
    <property type="entry name" value="Kinesin_motor_dom_sf"/>
</dbReference>
<evidence type="ECO:0000259" key="11">
    <source>
        <dbReference type="PROSITE" id="PS51456"/>
    </source>
</evidence>
<dbReference type="CDD" id="cd00124">
    <property type="entry name" value="MYSc"/>
    <property type="match status" value="1"/>
</dbReference>
<dbReference type="InterPro" id="IPR001849">
    <property type="entry name" value="PH_domain"/>
</dbReference>
<evidence type="ECO:0000256" key="6">
    <source>
        <dbReference type="PROSITE-ProRule" id="PRU00782"/>
    </source>
</evidence>
<feature type="region of interest" description="Actin-binding" evidence="6">
    <location>
        <begin position="632"/>
        <end position="654"/>
    </location>
</feature>
<dbReference type="EMBL" id="BRXY01000129">
    <property type="protein sequence ID" value="GMH68961.1"/>
    <property type="molecule type" value="Genomic_DNA"/>
</dbReference>
<feature type="binding site" evidence="6">
    <location>
        <begin position="156"/>
        <end position="163"/>
    </location>
    <ligand>
        <name>ATP</name>
        <dbReference type="ChEBI" id="CHEBI:30616"/>
    </ligand>
</feature>
<dbReference type="Gene3D" id="1.25.40.530">
    <property type="entry name" value="MyTH4 domain"/>
    <property type="match status" value="1"/>
</dbReference>
<dbReference type="Pfam" id="PF21743">
    <property type="entry name" value="PTM_DIR17_Tudor"/>
    <property type="match status" value="1"/>
</dbReference>
<evidence type="ECO:0000256" key="4">
    <source>
        <dbReference type="ARBA" id="ARBA00023175"/>
    </source>
</evidence>
<keyword evidence="5 6" id="KW-0009">Actin-binding</keyword>
<evidence type="ECO:0000259" key="9">
    <source>
        <dbReference type="PROSITE" id="PS50020"/>
    </source>
</evidence>
<dbReference type="Gene3D" id="3.40.850.10">
    <property type="entry name" value="Kinesin motor domain"/>
    <property type="match status" value="1"/>
</dbReference>
<evidence type="ECO:0000256" key="5">
    <source>
        <dbReference type="ARBA" id="ARBA00023203"/>
    </source>
</evidence>